<comment type="caution">
    <text evidence="2">The sequence shown here is derived from an EMBL/GenBank/DDBJ whole genome shotgun (WGS) entry which is preliminary data.</text>
</comment>
<gene>
    <name evidence="2" type="ORF">EV215_1829</name>
</gene>
<dbReference type="RefSeq" id="WP_134113689.1">
    <property type="nucleotide sequence ID" value="NZ_SOBG01000008.1"/>
</dbReference>
<proteinExistence type="predicted"/>
<dbReference type="Proteomes" id="UP000294678">
    <property type="component" value="Unassembled WGS sequence"/>
</dbReference>
<feature type="signal peptide" evidence="1">
    <location>
        <begin position="1"/>
        <end position="19"/>
    </location>
</feature>
<keyword evidence="3" id="KW-1185">Reference proteome</keyword>
<evidence type="ECO:0000313" key="2">
    <source>
        <dbReference type="EMBL" id="TDT68108.1"/>
    </source>
</evidence>
<organism evidence="2 3">
    <name type="scientific">Hypnocyclicus thermotrophus</name>
    <dbReference type="NCBI Taxonomy" id="1627895"/>
    <lineage>
        <taxon>Bacteria</taxon>
        <taxon>Fusobacteriati</taxon>
        <taxon>Fusobacteriota</taxon>
        <taxon>Fusobacteriia</taxon>
        <taxon>Fusobacteriales</taxon>
        <taxon>Fusobacteriaceae</taxon>
        <taxon>Hypnocyclicus</taxon>
    </lineage>
</organism>
<evidence type="ECO:0000313" key="3">
    <source>
        <dbReference type="Proteomes" id="UP000294678"/>
    </source>
</evidence>
<evidence type="ECO:0000256" key="1">
    <source>
        <dbReference type="SAM" id="SignalP"/>
    </source>
</evidence>
<dbReference type="AlphaFoldDB" id="A0AA46DXJ2"/>
<name>A0AA46DXJ2_9FUSO</name>
<dbReference type="EMBL" id="SOBG01000008">
    <property type="protein sequence ID" value="TDT68108.1"/>
    <property type="molecule type" value="Genomic_DNA"/>
</dbReference>
<keyword evidence="1" id="KW-0732">Signal</keyword>
<sequence length="249" mass="28707">MKKTLIFMTFLLITSFSFASGLFIKSGPAWKPIKKENNTQTETFNRNWHLELDLMGKLSETWDIGAGIEFNKRYENENGKEDLGYLPIYISTRYKLRQVNTASFPYLIGRIGLSFPIKYTDNIETVSGGGYVALGIGLELDHMIIELVSSAASIQQSELLTSNKTIKFEKVSLMFGYRFGENYYTPRALYKAPVQKQPIINTKNTPINETPEYSKDVKERLDNLKQLRIDGYITEEEYYEKRKEILSDI</sequence>
<reference evidence="2 3" key="1">
    <citation type="submission" date="2019-03" db="EMBL/GenBank/DDBJ databases">
        <title>Genomic Encyclopedia of Type Strains, Phase IV (KMG-IV): sequencing the most valuable type-strain genomes for metagenomic binning, comparative biology and taxonomic classification.</title>
        <authorList>
            <person name="Goeker M."/>
        </authorList>
    </citation>
    <scope>NUCLEOTIDE SEQUENCE [LARGE SCALE GENOMIC DNA]</scope>
    <source>
        <strain evidence="2 3">DSM 100055</strain>
    </source>
</reference>
<feature type="chain" id="PRO_5041285690" description="SHOCT domain-containing protein" evidence="1">
    <location>
        <begin position="20"/>
        <end position="249"/>
    </location>
</feature>
<protein>
    <recommendedName>
        <fullName evidence="4">SHOCT domain-containing protein</fullName>
    </recommendedName>
</protein>
<accession>A0AA46DXJ2</accession>
<evidence type="ECO:0008006" key="4">
    <source>
        <dbReference type="Google" id="ProtNLM"/>
    </source>
</evidence>